<dbReference type="EMBL" id="MG874041">
    <property type="protein sequence ID" value="AWH67149.1"/>
    <property type="molecule type" value="Genomic_DNA"/>
</dbReference>
<dbReference type="ESTHER" id="9zzzz-a0a499qzn5">
    <property type="family name" value="6_AlphaBeta_hydrolase"/>
</dbReference>
<evidence type="ECO:0000313" key="2">
    <source>
        <dbReference type="EMBL" id="AWH67149.1"/>
    </source>
</evidence>
<reference evidence="2" key="1">
    <citation type="submission" date="2018-01" db="EMBL/GenBank/DDBJ databases">
        <authorList>
            <person name="Xuan L."/>
        </authorList>
    </citation>
    <scope>NUCLEOTIDE SEQUENCE</scope>
</reference>
<keyword evidence="2" id="KW-0378">Hydrolase</keyword>
<dbReference type="Pfam" id="PF12697">
    <property type="entry name" value="Abhydrolase_6"/>
    <property type="match status" value="1"/>
</dbReference>
<organism evidence="2">
    <name type="scientific">uncultured microorganism</name>
    <dbReference type="NCBI Taxonomy" id="358574"/>
    <lineage>
        <taxon>unclassified sequences</taxon>
        <taxon>environmental samples</taxon>
    </lineage>
</organism>
<dbReference type="PANTHER" id="PTHR43433">
    <property type="entry name" value="HYDROLASE, ALPHA/BETA FOLD FAMILY PROTEIN"/>
    <property type="match status" value="1"/>
</dbReference>
<dbReference type="EC" id="3.1.1.73" evidence="2"/>
<dbReference type="PRINTS" id="PR00111">
    <property type="entry name" value="ABHYDROLASE"/>
</dbReference>
<accession>A0A499QZN5</accession>
<dbReference type="PANTHER" id="PTHR43433:SF4">
    <property type="entry name" value="NON-HEME CHLOROPEROXIDASE-RELATED"/>
    <property type="match status" value="1"/>
</dbReference>
<dbReference type="InterPro" id="IPR050471">
    <property type="entry name" value="AB_hydrolase"/>
</dbReference>
<dbReference type="SUPFAM" id="SSF53474">
    <property type="entry name" value="alpha/beta-Hydrolases"/>
    <property type="match status" value="1"/>
</dbReference>
<proteinExistence type="predicted"/>
<protein>
    <submittedName>
        <fullName evidence="2">Ferulic acid esterase</fullName>
        <ecNumber evidence="2">3.1.1.73</ecNumber>
    </submittedName>
</protein>
<dbReference type="SMR" id="A0A499QZN5"/>
<name>A0A499QZN5_9ZZZZ</name>
<feature type="domain" description="AB hydrolase-1" evidence="1">
    <location>
        <begin position="27"/>
        <end position="243"/>
    </location>
</feature>
<dbReference type="AlphaFoldDB" id="A0A499QZN5"/>
<dbReference type="GO" id="GO:0030600">
    <property type="term" value="F:feruloyl esterase activity"/>
    <property type="evidence" value="ECO:0007669"/>
    <property type="project" value="UniProtKB-EC"/>
</dbReference>
<dbReference type="InterPro" id="IPR029058">
    <property type="entry name" value="AB_hydrolase_fold"/>
</dbReference>
<evidence type="ECO:0000259" key="1">
    <source>
        <dbReference type="Pfam" id="PF12697"/>
    </source>
</evidence>
<dbReference type="Gene3D" id="3.40.50.1820">
    <property type="entry name" value="alpha/beta hydrolase"/>
    <property type="match status" value="1"/>
</dbReference>
<sequence>MRAGGSIQGVASRCASGQSRAVRAPVILLPGLLCDAALWRPQVEALAGEMAAGIADLTLDETVADMAERVLAVAPPRFALAGLSMGGYVAFEIMRRAPERVDRLALFATSAAPDTPEQSAARKRYMESLKLGRFLGVGRKLLPRLVDRSHLHGPVGDTVRAMAERVGGEAFLRQQKAILTRPDSRPTLETIKVPTIVAVGDGDVLTPPAQSRAIRDGIKGSTLHVLPGCGHLPALERPERVIALMRDWLSGR</sequence>
<dbReference type="InterPro" id="IPR000073">
    <property type="entry name" value="AB_hydrolase_1"/>
</dbReference>